<reference evidence="1" key="1">
    <citation type="submission" date="2022-08" db="EMBL/GenBank/DDBJ databases">
        <title>Genome Sequence of Lecanicillium fungicola.</title>
        <authorList>
            <person name="Buettner E."/>
        </authorList>
    </citation>
    <scope>NUCLEOTIDE SEQUENCE</scope>
    <source>
        <strain evidence="1">Babe33</strain>
    </source>
</reference>
<accession>A0ACC1MCP3</accession>
<keyword evidence="2" id="KW-1185">Reference proteome</keyword>
<sequence>MSNYLTVVSVAARDNLDLAVAVSAGSAIQIALCVAPLTVLAGWTLNQPVTFALDLFELAMLLGAASLVNLLVLSDGLRTAKRQAAGLKGGILCVCFLVMGIAAFFAPSDQ</sequence>
<protein>
    <submittedName>
        <fullName evidence="1">Uncharacterized protein</fullName>
    </submittedName>
</protein>
<dbReference type="Proteomes" id="UP001143910">
    <property type="component" value="Unassembled WGS sequence"/>
</dbReference>
<dbReference type="EMBL" id="JANJQO010003820">
    <property type="protein sequence ID" value="KAJ2955798.1"/>
    <property type="molecule type" value="Genomic_DNA"/>
</dbReference>
<organism evidence="1 2">
    <name type="scientific">Zarea fungicola</name>
    <dbReference type="NCBI Taxonomy" id="93591"/>
    <lineage>
        <taxon>Eukaryota</taxon>
        <taxon>Fungi</taxon>
        <taxon>Dikarya</taxon>
        <taxon>Ascomycota</taxon>
        <taxon>Pezizomycotina</taxon>
        <taxon>Sordariomycetes</taxon>
        <taxon>Hypocreomycetidae</taxon>
        <taxon>Hypocreales</taxon>
        <taxon>Cordycipitaceae</taxon>
        <taxon>Zarea</taxon>
    </lineage>
</organism>
<name>A0ACC1MCP3_9HYPO</name>
<comment type="caution">
    <text evidence="1">The sequence shown here is derived from an EMBL/GenBank/DDBJ whole genome shotgun (WGS) entry which is preliminary data.</text>
</comment>
<gene>
    <name evidence="1" type="ORF">NQ176_g11372</name>
</gene>
<evidence type="ECO:0000313" key="1">
    <source>
        <dbReference type="EMBL" id="KAJ2955798.1"/>
    </source>
</evidence>
<evidence type="ECO:0000313" key="2">
    <source>
        <dbReference type="Proteomes" id="UP001143910"/>
    </source>
</evidence>
<proteinExistence type="predicted"/>